<name>A0A2S6CRM5_9CYAN</name>
<comment type="caution">
    <text evidence="2">The sequence shown here is derived from an EMBL/GenBank/DDBJ whole genome shotgun (WGS) entry which is preliminary data.</text>
</comment>
<dbReference type="RefSeq" id="WP_104388787.1">
    <property type="nucleotide sequence ID" value="NZ_PGEM01000126.1"/>
</dbReference>
<evidence type="ECO:0000256" key="1">
    <source>
        <dbReference type="SAM" id="MobiDB-lite"/>
    </source>
</evidence>
<proteinExistence type="predicted"/>
<gene>
    <name evidence="2" type="ORF">CUN59_16080</name>
</gene>
<feature type="region of interest" description="Disordered" evidence="1">
    <location>
        <begin position="106"/>
        <end position="136"/>
    </location>
</feature>
<dbReference type="AlphaFoldDB" id="A0A2S6CRM5"/>
<dbReference type="Proteomes" id="UP000239589">
    <property type="component" value="Unassembled WGS sequence"/>
</dbReference>
<accession>A0A2S6CRM5</accession>
<reference evidence="2 3" key="1">
    <citation type="submission" date="2018-02" db="EMBL/GenBank/DDBJ databases">
        <title>Discovery of a pederin family compound in a non-symbiotic bloom-forming cyanobacterium.</title>
        <authorList>
            <person name="Kust A."/>
            <person name="Mares J."/>
            <person name="Jokela J."/>
            <person name="Urajova P."/>
            <person name="Hajek J."/>
            <person name="Saurav K."/>
            <person name="Voracova K."/>
            <person name="Fewer D.P."/>
            <person name="Haapaniemi E."/>
            <person name="Permi P."/>
            <person name="Rehakova K."/>
            <person name="Sivonen K."/>
            <person name="Hrouzek P."/>
        </authorList>
    </citation>
    <scope>NUCLEOTIDE SEQUENCE [LARGE SCALE GENOMIC DNA]</scope>
    <source>
        <strain evidence="2 3">CHARLIE-1</strain>
    </source>
</reference>
<evidence type="ECO:0000313" key="3">
    <source>
        <dbReference type="Proteomes" id="UP000239589"/>
    </source>
</evidence>
<sequence length="153" mass="17440">MTNEIVEDKMLTGVEARREAISKLYQAYKLLGDVWALSECNVIYRDSDYISPDHSESLSTMCGYILKHIVDIGMIDNVLLWNHIEEGSPECDLDLVEKYLMSEQENSIKPTGTEQPVETDVNKSSTHGNITKPQFRTVSELDKVQEKLKRMGK</sequence>
<protein>
    <submittedName>
        <fullName evidence="2">Uncharacterized protein</fullName>
    </submittedName>
</protein>
<evidence type="ECO:0000313" key="2">
    <source>
        <dbReference type="EMBL" id="PPJ62359.1"/>
    </source>
</evidence>
<organism evidence="2 3">
    <name type="scientific">Cuspidothrix issatschenkoi CHARLIE-1</name>
    <dbReference type="NCBI Taxonomy" id="2052836"/>
    <lineage>
        <taxon>Bacteria</taxon>
        <taxon>Bacillati</taxon>
        <taxon>Cyanobacteriota</taxon>
        <taxon>Cyanophyceae</taxon>
        <taxon>Nostocales</taxon>
        <taxon>Aphanizomenonaceae</taxon>
        <taxon>Cuspidothrix</taxon>
    </lineage>
</organism>
<dbReference type="EMBL" id="PGEM01000126">
    <property type="protein sequence ID" value="PPJ62359.1"/>
    <property type="molecule type" value="Genomic_DNA"/>
</dbReference>
<keyword evidence="3" id="KW-1185">Reference proteome</keyword>